<dbReference type="PANTHER" id="PTHR11879">
    <property type="entry name" value="ASPARTATE AMINOTRANSFERASE"/>
    <property type="match status" value="1"/>
</dbReference>
<comment type="caution">
    <text evidence="8">The sequence shown here is derived from an EMBL/GenBank/DDBJ whole genome shotgun (WGS) entry which is preliminary data.</text>
</comment>
<keyword evidence="5 8" id="KW-0808">Transferase</keyword>
<dbReference type="InterPro" id="IPR004839">
    <property type="entry name" value="Aminotransferase_I/II_large"/>
</dbReference>
<accession>A0A1S8BAG4</accession>
<comment type="similarity">
    <text evidence="2">Belongs to the class-I pyridoxal-phosphate-dependent aminotransferase family.</text>
</comment>
<evidence type="ECO:0000256" key="2">
    <source>
        <dbReference type="ARBA" id="ARBA00007441"/>
    </source>
</evidence>
<dbReference type="Gene3D" id="3.90.1150.10">
    <property type="entry name" value="Aspartate Aminotransferase, domain 1"/>
    <property type="match status" value="1"/>
</dbReference>
<keyword evidence="6" id="KW-0663">Pyridoxal phosphate</keyword>
<dbReference type="Gene3D" id="3.40.640.10">
    <property type="entry name" value="Type I PLP-dependent aspartate aminotransferase-like (Major domain)"/>
    <property type="match status" value="1"/>
</dbReference>
<dbReference type="GO" id="GO:0004069">
    <property type="term" value="F:L-aspartate:2-oxoglutarate aminotransferase activity"/>
    <property type="evidence" value="ECO:0007669"/>
    <property type="project" value="TreeGrafter"/>
</dbReference>
<evidence type="ECO:0000313" key="8">
    <source>
        <dbReference type="EMBL" id="OMP84414.1"/>
    </source>
</evidence>
<evidence type="ECO:0000256" key="4">
    <source>
        <dbReference type="ARBA" id="ARBA00022576"/>
    </source>
</evidence>
<protein>
    <submittedName>
        <fullName evidence="8">Aspartate aminotransferase, cytoplasmic</fullName>
    </submittedName>
</protein>
<dbReference type="STRING" id="420778.A0A1S8BAG4"/>
<dbReference type="InterPro" id="IPR015421">
    <property type="entry name" value="PyrdxlP-dep_Trfase_major"/>
</dbReference>
<dbReference type="InterPro" id="IPR015424">
    <property type="entry name" value="PyrdxlP-dep_Trfase"/>
</dbReference>
<dbReference type="GO" id="GO:0006520">
    <property type="term" value="P:amino acid metabolic process"/>
    <property type="evidence" value="ECO:0007669"/>
    <property type="project" value="InterPro"/>
</dbReference>
<evidence type="ECO:0000259" key="7">
    <source>
        <dbReference type="Pfam" id="PF00155"/>
    </source>
</evidence>
<proteinExistence type="inferred from homology"/>
<dbReference type="CDD" id="cd00609">
    <property type="entry name" value="AAT_like"/>
    <property type="match status" value="1"/>
</dbReference>
<dbReference type="Proteomes" id="UP000190776">
    <property type="component" value="Unassembled WGS sequence"/>
</dbReference>
<feature type="domain" description="Aminotransferase class I/classII large" evidence="7">
    <location>
        <begin position="32"/>
        <end position="413"/>
    </location>
</feature>
<keyword evidence="4 8" id="KW-0032">Aminotransferase</keyword>
<reference evidence="8 9" key="1">
    <citation type="submission" date="2017-01" db="EMBL/GenBank/DDBJ databases">
        <title>Draft genome sequence of Diplodia seriata F98.1, a fungal species involved in grapevine trunk diseases.</title>
        <authorList>
            <person name="Robert-Siegwald G."/>
            <person name="Vallet J."/>
            <person name="Abou-Mansour E."/>
            <person name="Xu J."/>
            <person name="Rey P."/>
            <person name="Bertsch C."/>
            <person name="Rego C."/>
            <person name="Larignon P."/>
            <person name="Fontaine F."/>
            <person name="Lebrun M.-H."/>
        </authorList>
    </citation>
    <scope>NUCLEOTIDE SEQUENCE [LARGE SCALE GENOMIC DNA]</scope>
    <source>
        <strain evidence="8 9">F98.1</strain>
    </source>
</reference>
<dbReference type="EMBL" id="MSZU01000093">
    <property type="protein sequence ID" value="OMP84414.1"/>
    <property type="molecule type" value="Genomic_DNA"/>
</dbReference>
<name>A0A1S8BAG4_9PEZI</name>
<dbReference type="AlphaFoldDB" id="A0A1S8BAG4"/>
<gene>
    <name evidence="8" type="ORF">BK809_0000195</name>
</gene>
<evidence type="ECO:0000256" key="1">
    <source>
        <dbReference type="ARBA" id="ARBA00001933"/>
    </source>
</evidence>
<dbReference type="GO" id="GO:0030170">
    <property type="term" value="F:pyridoxal phosphate binding"/>
    <property type="evidence" value="ECO:0007669"/>
    <property type="project" value="InterPro"/>
</dbReference>
<evidence type="ECO:0000256" key="5">
    <source>
        <dbReference type="ARBA" id="ARBA00022679"/>
    </source>
</evidence>
<comment type="subunit">
    <text evidence="3">Homodimer.</text>
</comment>
<evidence type="ECO:0000256" key="6">
    <source>
        <dbReference type="ARBA" id="ARBA00022898"/>
    </source>
</evidence>
<comment type="cofactor">
    <cofactor evidence="1">
        <name>pyridoxal 5'-phosphate</name>
        <dbReference type="ChEBI" id="CHEBI:597326"/>
    </cofactor>
</comment>
<sequence length="429" mass="46169">MSPQPSFSDVEKGPADPINLLKAEYDRDPTPSKVDLGVGVLRDEQGGCYEIPVVQEVSKSSPIRYPPQYRPTIGIEPFRRNAANLLFGAPSAALRENRVSTIQTVAGTGACHLGAVFLRAHWPTSASAGSSSSPTNATPVLLGVPTWGNYAPLFAHAGFTTIVQYPYLDSSRRVDISSVLAALRAAPDQSIVVLQACCHNPTGRDLTRAQWTQVASVMGEKRHFAFFDAAYQGLGNDSAGDAWAVRHFVERGDVDMLVCQSFSKNAGLYSERVGALHVVCGNAGVAANVLDRLRALLRWEVSSSPAYGAELVGVVLGDEGLRGRWLGDLEAARGRMRGLREELHGLLTKGGGGANGVDWGHLLEENGLFSFTAITPAQSRKLVEEHHIYMPENGRINVSGLNKGNIKRVAEAFKLVTKNAESSERARLA</sequence>
<dbReference type="SUPFAM" id="SSF53383">
    <property type="entry name" value="PLP-dependent transferases"/>
    <property type="match status" value="1"/>
</dbReference>
<organism evidence="8 9">
    <name type="scientific">Diplodia seriata</name>
    <dbReference type="NCBI Taxonomy" id="420778"/>
    <lineage>
        <taxon>Eukaryota</taxon>
        <taxon>Fungi</taxon>
        <taxon>Dikarya</taxon>
        <taxon>Ascomycota</taxon>
        <taxon>Pezizomycotina</taxon>
        <taxon>Dothideomycetes</taxon>
        <taxon>Dothideomycetes incertae sedis</taxon>
        <taxon>Botryosphaeriales</taxon>
        <taxon>Botryosphaeriaceae</taxon>
        <taxon>Diplodia</taxon>
    </lineage>
</organism>
<dbReference type="InterPro" id="IPR015422">
    <property type="entry name" value="PyrdxlP-dep_Trfase_small"/>
</dbReference>
<evidence type="ECO:0000313" key="9">
    <source>
        <dbReference type="Proteomes" id="UP000190776"/>
    </source>
</evidence>
<dbReference type="InterPro" id="IPR000796">
    <property type="entry name" value="Asp_trans"/>
</dbReference>
<evidence type="ECO:0000256" key="3">
    <source>
        <dbReference type="ARBA" id="ARBA00011738"/>
    </source>
</evidence>
<dbReference type="OrthoDB" id="6752799at2759"/>
<dbReference type="PRINTS" id="PR00799">
    <property type="entry name" value="TRANSAMINASE"/>
</dbReference>
<dbReference type="PANTHER" id="PTHR11879:SF55">
    <property type="entry name" value="GLUTAMATE OXALOACETATE TRANSAMINASE 1, ISOFORM B"/>
    <property type="match status" value="1"/>
</dbReference>
<dbReference type="Pfam" id="PF00155">
    <property type="entry name" value="Aminotran_1_2"/>
    <property type="match status" value="1"/>
</dbReference>